<reference evidence="6" key="1">
    <citation type="submission" date="2016-02" db="EMBL/GenBank/DDBJ databases">
        <title>Draft genome sequence of Microdochium bolleyi, a fungal endophyte of beachgrass.</title>
        <authorList>
            <consortium name="DOE Joint Genome Institute"/>
            <person name="David A.S."/>
            <person name="May G."/>
            <person name="Haridas S."/>
            <person name="Lim J."/>
            <person name="Wang M."/>
            <person name="Labutti K."/>
            <person name="Lipzen A."/>
            <person name="Barry K."/>
            <person name="Grigoriev I.V."/>
        </authorList>
    </citation>
    <scope>NUCLEOTIDE SEQUENCE [LARGE SCALE GENOMIC DNA]</scope>
    <source>
        <strain evidence="6">J235TASD1</strain>
    </source>
</reference>
<keyword evidence="6" id="KW-1185">Reference proteome</keyword>
<dbReference type="Proteomes" id="UP000070501">
    <property type="component" value="Unassembled WGS sequence"/>
</dbReference>
<dbReference type="EMBL" id="KQ964264">
    <property type="protein sequence ID" value="KXJ87116.1"/>
    <property type="molecule type" value="Genomic_DNA"/>
</dbReference>
<dbReference type="OrthoDB" id="648861at2759"/>
<name>A0A136IQC2_9PEZI</name>
<sequence>MLVAGCNTARSRRGCWPCRGKRVKCDEQKPSCGRCCAGTGVCDYTPRPSLAVRRRQGQRQVSLSCPSNPRTFSSPSSGEMAACSLHLGPRDHEAIRFFRTSFAQLHHTKNPAFSLFAVMFDLAREDAMVMHMVLSLGMCAMDARRCRRDSSLTGSDHRQVSLHHYSAALRLMSDAVSRPDGSPPNMDVTLTALWLMCLYEQLFGDTGSQGFATHLRGAARLLQQQQSHIKLLRSAADNQGADPIEPTALIRQSPGASHDRLSLYSARALLWLSLHDSAAATCGVGGHLTMTLYQTLSREMQDEGGGTIATTATGMTSPVDIFHHLYRYSNPLYRTVWGEAYPQAELLDDVENRAVFGCLVHASQLRFLVAQLAAAFRVPPGRRGGTAEAAICQAAQVEAEIERLGRESAELIDVAAGLSASTDNSHQLVANIRTIVPLYHAVVLDFVRLLDLHAESLRQDQPQDRRRRQALREQALREIMKLAHQVHKHGGDELTTKVAWPLFLVALGTDDELHRDWILARFAAFGQYGDNFVRAAKFLNMILAMQDRLGHKRVDYRELMRTEDVFILGI</sequence>
<dbReference type="STRING" id="196109.A0A136IQC2"/>
<evidence type="ECO:0000256" key="2">
    <source>
        <dbReference type="ARBA" id="ARBA00023242"/>
    </source>
</evidence>
<gene>
    <name evidence="5" type="ORF">Micbo1qcDRAFT_218393</name>
</gene>
<evidence type="ECO:0000256" key="3">
    <source>
        <dbReference type="SAM" id="Coils"/>
    </source>
</evidence>
<dbReference type="InterPro" id="IPR021858">
    <property type="entry name" value="Fun_TF"/>
</dbReference>
<dbReference type="GO" id="GO:0005634">
    <property type="term" value="C:nucleus"/>
    <property type="evidence" value="ECO:0007669"/>
    <property type="project" value="UniProtKB-SubCell"/>
</dbReference>
<evidence type="ECO:0000259" key="4">
    <source>
        <dbReference type="PROSITE" id="PS50048"/>
    </source>
</evidence>
<dbReference type="GO" id="GO:0008270">
    <property type="term" value="F:zinc ion binding"/>
    <property type="evidence" value="ECO:0007669"/>
    <property type="project" value="InterPro"/>
</dbReference>
<dbReference type="GO" id="GO:0000981">
    <property type="term" value="F:DNA-binding transcription factor activity, RNA polymerase II-specific"/>
    <property type="evidence" value="ECO:0007669"/>
    <property type="project" value="InterPro"/>
</dbReference>
<feature type="domain" description="Zn(2)-C6 fungal-type" evidence="4">
    <location>
        <begin position="14"/>
        <end position="44"/>
    </location>
</feature>
<dbReference type="SUPFAM" id="SSF57701">
    <property type="entry name" value="Zn2/Cys6 DNA-binding domain"/>
    <property type="match status" value="1"/>
</dbReference>
<dbReference type="GO" id="GO:0045944">
    <property type="term" value="P:positive regulation of transcription by RNA polymerase II"/>
    <property type="evidence" value="ECO:0007669"/>
    <property type="project" value="TreeGrafter"/>
</dbReference>
<keyword evidence="2" id="KW-0539">Nucleus</keyword>
<dbReference type="InParanoid" id="A0A136IQC2"/>
<dbReference type="AlphaFoldDB" id="A0A136IQC2"/>
<dbReference type="PROSITE" id="PS50048">
    <property type="entry name" value="ZN2_CY6_FUNGAL_2"/>
    <property type="match status" value="1"/>
</dbReference>
<dbReference type="CDD" id="cd00067">
    <property type="entry name" value="GAL4"/>
    <property type="match status" value="1"/>
</dbReference>
<accession>A0A136IQC2</accession>
<dbReference type="Gene3D" id="4.10.240.10">
    <property type="entry name" value="Zn(2)-C6 fungal-type DNA-binding domain"/>
    <property type="match status" value="1"/>
</dbReference>
<dbReference type="SMART" id="SM00066">
    <property type="entry name" value="GAL4"/>
    <property type="match status" value="1"/>
</dbReference>
<dbReference type="PANTHER" id="PTHR37534">
    <property type="entry name" value="TRANSCRIPTIONAL ACTIVATOR PROTEIN UGA3"/>
    <property type="match status" value="1"/>
</dbReference>
<organism evidence="5 6">
    <name type="scientific">Microdochium bolleyi</name>
    <dbReference type="NCBI Taxonomy" id="196109"/>
    <lineage>
        <taxon>Eukaryota</taxon>
        <taxon>Fungi</taxon>
        <taxon>Dikarya</taxon>
        <taxon>Ascomycota</taxon>
        <taxon>Pezizomycotina</taxon>
        <taxon>Sordariomycetes</taxon>
        <taxon>Xylariomycetidae</taxon>
        <taxon>Xylariales</taxon>
        <taxon>Microdochiaceae</taxon>
        <taxon>Microdochium</taxon>
    </lineage>
</organism>
<dbReference type="Pfam" id="PF11951">
    <property type="entry name" value="Fungal_trans_2"/>
    <property type="match status" value="1"/>
</dbReference>
<feature type="coiled-coil region" evidence="3">
    <location>
        <begin position="387"/>
        <end position="414"/>
    </location>
</feature>
<protein>
    <submittedName>
        <fullName evidence="5">Fungal-specific transcription factor domain-domain-containing protein</fullName>
    </submittedName>
</protein>
<evidence type="ECO:0000256" key="1">
    <source>
        <dbReference type="ARBA" id="ARBA00004123"/>
    </source>
</evidence>
<keyword evidence="3" id="KW-0175">Coiled coil</keyword>
<dbReference type="PANTHER" id="PTHR37534:SF49">
    <property type="entry name" value="LYSINE BIOSYNTHESIS REGULATORY PROTEIN LYS14"/>
    <property type="match status" value="1"/>
</dbReference>
<comment type="subcellular location">
    <subcellularLocation>
        <location evidence="1">Nucleus</location>
    </subcellularLocation>
</comment>
<evidence type="ECO:0000313" key="5">
    <source>
        <dbReference type="EMBL" id="KXJ87116.1"/>
    </source>
</evidence>
<dbReference type="Pfam" id="PF00172">
    <property type="entry name" value="Zn_clus"/>
    <property type="match status" value="1"/>
</dbReference>
<dbReference type="InterPro" id="IPR001138">
    <property type="entry name" value="Zn2Cys6_DnaBD"/>
</dbReference>
<evidence type="ECO:0000313" key="6">
    <source>
        <dbReference type="Proteomes" id="UP000070501"/>
    </source>
</evidence>
<proteinExistence type="predicted"/>
<dbReference type="InterPro" id="IPR036864">
    <property type="entry name" value="Zn2-C6_fun-type_DNA-bd_sf"/>
</dbReference>
<dbReference type="GO" id="GO:0000976">
    <property type="term" value="F:transcription cis-regulatory region binding"/>
    <property type="evidence" value="ECO:0007669"/>
    <property type="project" value="TreeGrafter"/>
</dbReference>